<feature type="domain" description="RING-type" evidence="10">
    <location>
        <begin position="160"/>
        <end position="348"/>
    </location>
</feature>
<dbReference type="Proteomes" id="UP000191500">
    <property type="component" value="Unassembled WGS sequence"/>
</dbReference>
<dbReference type="GO" id="GO:0061630">
    <property type="term" value="F:ubiquitin protein ligase activity"/>
    <property type="evidence" value="ECO:0007669"/>
    <property type="project" value="UniProtKB-EC"/>
</dbReference>
<organism evidence="11 12">
    <name type="scientific">Penicillium coprophilum</name>
    <dbReference type="NCBI Taxonomy" id="36646"/>
    <lineage>
        <taxon>Eukaryota</taxon>
        <taxon>Fungi</taxon>
        <taxon>Dikarya</taxon>
        <taxon>Ascomycota</taxon>
        <taxon>Pezizomycotina</taxon>
        <taxon>Eurotiomycetes</taxon>
        <taxon>Eurotiomycetidae</taxon>
        <taxon>Eurotiales</taxon>
        <taxon>Aspergillaceae</taxon>
        <taxon>Penicillium</taxon>
    </lineage>
</organism>
<evidence type="ECO:0000313" key="11">
    <source>
        <dbReference type="EMBL" id="OQE41209.1"/>
    </source>
</evidence>
<evidence type="ECO:0000313" key="12">
    <source>
        <dbReference type="Proteomes" id="UP000191500"/>
    </source>
</evidence>
<keyword evidence="8" id="KW-0862">Zinc</keyword>
<evidence type="ECO:0000256" key="2">
    <source>
        <dbReference type="ARBA" id="ARBA00012251"/>
    </source>
</evidence>
<dbReference type="InterPro" id="IPR017907">
    <property type="entry name" value="Znf_RING_CS"/>
</dbReference>
<dbReference type="InterPro" id="IPR018957">
    <property type="entry name" value="Znf_C3HC4_RING-type"/>
</dbReference>
<dbReference type="SUPFAM" id="SSF57850">
    <property type="entry name" value="RING/U-box"/>
    <property type="match status" value="2"/>
</dbReference>
<feature type="region of interest" description="Disordered" evidence="9">
    <location>
        <begin position="101"/>
        <end position="122"/>
    </location>
</feature>
<evidence type="ECO:0000256" key="1">
    <source>
        <dbReference type="ARBA" id="ARBA00001798"/>
    </source>
</evidence>
<keyword evidence="7" id="KW-0833">Ubl conjugation pathway</keyword>
<evidence type="ECO:0000256" key="7">
    <source>
        <dbReference type="ARBA" id="ARBA00022786"/>
    </source>
</evidence>
<evidence type="ECO:0000256" key="3">
    <source>
        <dbReference type="ARBA" id="ARBA00022679"/>
    </source>
</evidence>
<accession>A0A1V6USI5</accession>
<dbReference type="Pfam" id="PF01485">
    <property type="entry name" value="IBR"/>
    <property type="match status" value="2"/>
</dbReference>
<dbReference type="GO" id="GO:0008270">
    <property type="term" value="F:zinc ion binding"/>
    <property type="evidence" value="ECO:0007669"/>
    <property type="project" value="UniProtKB-KW"/>
</dbReference>
<dbReference type="InterPro" id="IPR044066">
    <property type="entry name" value="TRIAD_supradom"/>
</dbReference>
<dbReference type="PANTHER" id="PTHR11685">
    <property type="entry name" value="RBR FAMILY RING FINGER AND IBR DOMAIN-CONTAINING"/>
    <property type="match status" value="1"/>
</dbReference>
<dbReference type="Gene3D" id="3.30.40.10">
    <property type="entry name" value="Zinc/RING finger domain, C3HC4 (zinc finger)"/>
    <property type="match status" value="1"/>
</dbReference>
<dbReference type="InterPro" id="IPR002867">
    <property type="entry name" value="IBR_dom"/>
</dbReference>
<evidence type="ECO:0000256" key="5">
    <source>
        <dbReference type="ARBA" id="ARBA00022737"/>
    </source>
</evidence>
<evidence type="ECO:0000256" key="6">
    <source>
        <dbReference type="ARBA" id="ARBA00022771"/>
    </source>
</evidence>
<gene>
    <name evidence="11" type="ORF">PENCOP_c005G04952</name>
</gene>
<name>A0A1V6USI5_9EURO</name>
<sequence>MEQDQDKRMILHFLLEDLDNLEQRQKGKQAAGHQTDLELAIAYLREDIRITQISIDDEILALSTSTAIATDQKILASYKHEERLAHEGHQLALALSNETLTSDDISDPSTANKSTSPDDDDDAVSIVMGDLMGRINLLCDKESDLGEGSSRIPPSRRTSIMRECASCLTKVSTIMFKGPCSHDFCRDCMRQKFLGGINDEELYPPRCCGNVVPPGVALRVLNYEELRNFSERDLEWSTMDRLYCANPTCSKFIPPFAYQNEHGTCPACHQQTHLPCRSLAHPRVDCPMDESLHAVLEMAEAENWRRCFNCQTMVALNLGCNHMTCRCGREFCYVCGLVWKACDCPRWHEDRLEEVANQAVDEEVPANADIRVPQDAFHRIVDNLLRHEDDGCEHYRSSQWAYRERGDF</sequence>
<comment type="caution">
    <text evidence="11">The sequence shown here is derived from an EMBL/GenBank/DDBJ whole genome shotgun (WGS) entry which is preliminary data.</text>
</comment>
<keyword evidence="4" id="KW-0479">Metal-binding</keyword>
<evidence type="ECO:0000256" key="4">
    <source>
        <dbReference type="ARBA" id="ARBA00022723"/>
    </source>
</evidence>
<dbReference type="PROSITE" id="PS51873">
    <property type="entry name" value="TRIAD"/>
    <property type="match status" value="1"/>
</dbReference>
<comment type="catalytic activity">
    <reaction evidence="1">
        <text>[E2 ubiquitin-conjugating enzyme]-S-ubiquitinyl-L-cysteine + [acceptor protein]-L-lysine = [E2 ubiquitin-conjugating enzyme]-L-cysteine + [acceptor protein]-N(6)-ubiquitinyl-L-lysine.</text>
        <dbReference type="EC" id="2.3.2.31"/>
    </reaction>
</comment>
<protein>
    <recommendedName>
        <fullName evidence="2">RBR-type E3 ubiquitin transferase</fullName>
        <ecNumber evidence="2">2.3.2.31</ecNumber>
    </recommendedName>
</protein>
<dbReference type="Gene3D" id="1.20.120.1750">
    <property type="match status" value="1"/>
</dbReference>
<dbReference type="STRING" id="36646.A0A1V6USI5"/>
<dbReference type="Pfam" id="PF00097">
    <property type="entry name" value="zf-C3HC4"/>
    <property type="match status" value="1"/>
</dbReference>
<proteinExistence type="predicted"/>
<feature type="compositionally biased region" description="Polar residues" evidence="9">
    <location>
        <begin position="101"/>
        <end position="115"/>
    </location>
</feature>
<dbReference type="InterPro" id="IPR013083">
    <property type="entry name" value="Znf_RING/FYVE/PHD"/>
</dbReference>
<dbReference type="PROSITE" id="PS00518">
    <property type="entry name" value="ZF_RING_1"/>
    <property type="match status" value="1"/>
</dbReference>
<dbReference type="CDD" id="cd22584">
    <property type="entry name" value="Rcat_RBR_unk"/>
    <property type="match status" value="1"/>
</dbReference>
<dbReference type="GO" id="GO:0016567">
    <property type="term" value="P:protein ubiquitination"/>
    <property type="evidence" value="ECO:0007669"/>
    <property type="project" value="InterPro"/>
</dbReference>
<evidence type="ECO:0000259" key="10">
    <source>
        <dbReference type="PROSITE" id="PS51873"/>
    </source>
</evidence>
<dbReference type="AlphaFoldDB" id="A0A1V6USI5"/>
<evidence type="ECO:0000256" key="9">
    <source>
        <dbReference type="SAM" id="MobiDB-lite"/>
    </source>
</evidence>
<dbReference type="InterPro" id="IPR031127">
    <property type="entry name" value="E3_UB_ligase_RBR"/>
</dbReference>
<evidence type="ECO:0000256" key="8">
    <source>
        <dbReference type="ARBA" id="ARBA00022833"/>
    </source>
</evidence>
<reference evidence="12" key="1">
    <citation type="journal article" date="2017" name="Nat. Microbiol.">
        <title>Global analysis of biosynthetic gene clusters reveals vast potential of secondary metabolite production in Penicillium species.</title>
        <authorList>
            <person name="Nielsen J.C."/>
            <person name="Grijseels S."/>
            <person name="Prigent S."/>
            <person name="Ji B."/>
            <person name="Dainat J."/>
            <person name="Nielsen K.F."/>
            <person name="Frisvad J.C."/>
            <person name="Workman M."/>
            <person name="Nielsen J."/>
        </authorList>
    </citation>
    <scope>NUCLEOTIDE SEQUENCE [LARGE SCALE GENOMIC DNA]</scope>
    <source>
        <strain evidence="12">IBT 31321</strain>
    </source>
</reference>
<dbReference type="EC" id="2.3.2.31" evidence="2"/>
<keyword evidence="12" id="KW-1185">Reference proteome</keyword>
<keyword evidence="3" id="KW-0808">Transferase</keyword>
<dbReference type="EMBL" id="MDDG01000005">
    <property type="protein sequence ID" value="OQE41209.1"/>
    <property type="molecule type" value="Genomic_DNA"/>
</dbReference>
<keyword evidence="6" id="KW-0863">Zinc-finger</keyword>
<keyword evidence="5" id="KW-0677">Repeat</keyword>